<dbReference type="InterPro" id="IPR001608">
    <property type="entry name" value="Ala_racemase_N"/>
</dbReference>
<evidence type="ECO:0000256" key="8">
    <source>
        <dbReference type="ARBA" id="ARBA00023456"/>
    </source>
</evidence>
<dbReference type="InterPro" id="IPR009006">
    <property type="entry name" value="Ala_racemase/Decarboxylase_C"/>
</dbReference>
<comment type="cofactor">
    <cofactor evidence="1 9">
        <name>pyridoxal 5'-phosphate</name>
        <dbReference type="ChEBI" id="CHEBI:597326"/>
    </cofactor>
</comment>
<dbReference type="SUPFAM" id="SSF51419">
    <property type="entry name" value="PLP-binding barrel"/>
    <property type="match status" value="1"/>
</dbReference>
<evidence type="ECO:0000256" key="5">
    <source>
        <dbReference type="ARBA" id="ARBA00022898"/>
    </source>
</evidence>
<dbReference type="PANTHER" id="PTHR30511">
    <property type="entry name" value="ALANINE RACEMASE"/>
    <property type="match status" value="1"/>
</dbReference>
<comment type="subcellular location">
    <subcellularLocation>
        <location evidence="2">Periplasm</location>
    </subcellularLocation>
</comment>
<evidence type="ECO:0000313" key="12">
    <source>
        <dbReference type="Proteomes" id="UP000256424"/>
    </source>
</evidence>
<protein>
    <submittedName>
        <fullName evidence="11">Alanine racemase</fullName>
    </submittedName>
</protein>
<gene>
    <name evidence="11" type="primary">alr</name>
    <name evidence="11" type="ORF">CQA66_07985</name>
</gene>
<dbReference type="Proteomes" id="UP000256424">
    <property type="component" value="Unassembled WGS sequence"/>
</dbReference>
<dbReference type="SMART" id="SM01005">
    <property type="entry name" value="Ala_racemase_C"/>
    <property type="match status" value="1"/>
</dbReference>
<dbReference type="EMBL" id="NXLW01000018">
    <property type="protein sequence ID" value="RDU70643.1"/>
    <property type="molecule type" value="Genomic_DNA"/>
</dbReference>
<organism evidence="11 12">
    <name type="scientific">Helicobacter aurati</name>
    <dbReference type="NCBI Taxonomy" id="137778"/>
    <lineage>
        <taxon>Bacteria</taxon>
        <taxon>Pseudomonadati</taxon>
        <taxon>Campylobacterota</taxon>
        <taxon>Epsilonproteobacteria</taxon>
        <taxon>Campylobacterales</taxon>
        <taxon>Helicobacteraceae</taxon>
        <taxon>Helicobacter</taxon>
    </lineage>
</organism>
<evidence type="ECO:0000256" key="7">
    <source>
        <dbReference type="ARBA" id="ARBA00023235"/>
    </source>
</evidence>
<keyword evidence="12" id="KW-1185">Reference proteome</keyword>
<dbReference type="RefSeq" id="WP_104763121.1">
    <property type="nucleotide sequence ID" value="NZ_FZPM01000014.1"/>
</dbReference>
<keyword evidence="6" id="KW-1015">Disulfide bond</keyword>
<dbReference type="GO" id="GO:0030170">
    <property type="term" value="F:pyridoxal phosphate binding"/>
    <property type="evidence" value="ECO:0007669"/>
    <property type="project" value="TreeGrafter"/>
</dbReference>
<proteinExistence type="inferred from homology"/>
<feature type="domain" description="Alanine racemase C-terminal" evidence="10">
    <location>
        <begin position="279"/>
        <end position="407"/>
    </location>
</feature>
<keyword evidence="5 9" id="KW-0663">Pyridoxal phosphate</keyword>
<dbReference type="GO" id="GO:0042597">
    <property type="term" value="C:periplasmic space"/>
    <property type="evidence" value="ECO:0007669"/>
    <property type="project" value="UniProtKB-SubCell"/>
</dbReference>
<dbReference type="Pfam" id="PF00842">
    <property type="entry name" value="Ala_racemase_C"/>
    <property type="match status" value="1"/>
</dbReference>
<dbReference type="InterPro" id="IPR000821">
    <property type="entry name" value="Ala_racemase"/>
</dbReference>
<evidence type="ECO:0000256" key="6">
    <source>
        <dbReference type="ARBA" id="ARBA00023157"/>
    </source>
</evidence>
<dbReference type="GO" id="GO:0008784">
    <property type="term" value="F:alanine racemase activity"/>
    <property type="evidence" value="ECO:0007669"/>
    <property type="project" value="InterPro"/>
</dbReference>
<evidence type="ECO:0000259" key="10">
    <source>
        <dbReference type="SMART" id="SM01005"/>
    </source>
</evidence>
<dbReference type="Gene3D" id="2.40.37.10">
    <property type="entry name" value="Lyase, Ornithine Decarboxylase, Chain A, domain 1"/>
    <property type="match status" value="1"/>
</dbReference>
<dbReference type="GO" id="GO:0005829">
    <property type="term" value="C:cytosol"/>
    <property type="evidence" value="ECO:0007669"/>
    <property type="project" value="TreeGrafter"/>
</dbReference>
<evidence type="ECO:0000256" key="4">
    <source>
        <dbReference type="ARBA" id="ARBA00022764"/>
    </source>
</evidence>
<keyword evidence="4" id="KW-0574">Periplasm</keyword>
<dbReference type="AlphaFoldDB" id="A0A3D8IZX4"/>
<dbReference type="PRINTS" id="PR00992">
    <property type="entry name" value="ALARACEMASE"/>
</dbReference>
<dbReference type="NCBIfam" id="NF009879">
    <property type="entry name" value="PRK13340.1-4"/>
    <property type="match status" value="1"/>
</dbReference>
<dbReference type="PROSITE" id="PS00395">
    <property type="entry name" value="ALANINE_RACEMASE"/>
    <property type="match status" value="1"/>
</dbReference>
<evidence type="ECO:0000256" key="9">
    <source>
        <dbReference type="PIRSR" id="PIRSR600821-50"/>
    </source>
</evidence>
<keyword evidence="3" id="KW-0732">Signal</keyword>
<dbReference type="InterPro" id="IPR011079">
    <property type="entry name" value="Ala_racemase_C"/>
</dbReference>
<dbReference type="InterPro" id="IPR043698">
    <property type="entry name" value="Racemase_Bsr/Lyr"/>
</dbReference>
<dbReference type="SUPFAM" id="SSF50621">
    <property type="entry name" value="Alanine racemase C-terminal domain-like"/>
    <property type="match status" value="1"/>
</dbReference>
<dbReference type="CDD" id="cd06826">
    <property type="entry name" value="PLPDE_III_AR2"/>
    <property type="match status" value="1"/>
</dbReference>
<name>A0A3D8IZX4_9HELI</name>
<evidence type="ECO:0000313" key="11">
    <source>
        <dbReference type="EMBL" id="RDU70643.1"/>
    </source>
</evidence>
<comment type="similarity">
    <text evidence="8">Belongs to the alanine racemase family. Bsr subfamily.</text>
</comment>
<evidence type="ECO:0000256" key="1">
    <source>
        <dbReference type="ARBA" id="ARBA00001933"/>
    </source>
</evidence>
<dbReference type="OrthoDB" id="9813814at2"/>
<dbReference type="GO" id="GO:0030632">
    <property type="term" value="P:D-alanine biosynthetic process"/>
    <property type="evidence" value="ECO:0007669"/>
    <property type="project" value="TreeGrafter"/>
</dbReference>
<dbReference type="InterPro" id="IPR029066">
    <property type="entry name" value="PLP-binding_barrel"/>
</dbReference>
<reference evidence="11 12" key="1">
    <citation type="submission" date="2018-04" db="EMBL/GenBank/DDBJ databases">
        <title>Novel Campyloabacter and Helicobacter Species and Strains.</title>
        <authorList>
            <person name="Mannion A.J."/>
            <person name="Shen Z."/>
            <person name="Fox J.G."/>
        </authorList>
    </citation>
    <scope>NUCLEOTIDE SEQUENCE [LARGE SCALE GENOMIC DNA]</scope>
    <source>
        <strain evidence="11 12">MIT 97-5075</strain>
    </source>
</reference>
<evidence type="ECO:0000256" key="3">
    <source>
        <dbReference type="ARBA" id="ARBA00022729"/>
    </source>
</evidence>
<dbReference type="NCBIfam" id="TIGR00492">
    <property type="entry name" value="alr"/>
    <property type="match status" value="1"/>
</dbReference>
<dbReference type="InterPro" id="IPR020622">
    <property type="entry name" value="Ala_racemase_pyridoxalP-BS"/>
</dbReference>
<accession>A0A3D8IZX4</accession>
<sequence length="416" mass="45760">MKTRLITTSFICAISLTGIIGNLSIASPVLSNNTTVTRDNTNSFMEVDLGAFKKNLQVTKKIAGKAKVCAVLKSNAYGAGITNVLPVVMEEKIPCVAITSNEEARVIREMKYKGEILRIRTATMGEIKDGLKYHITEVMGNLDQAQELNNLAKKMGKKFAIHIKLNSGGMDRNGIDLSTEKGKRDAIKLATLPNLQITGLMTHFPYDDVPKVKELVKRFESDTQFLIKHAKLDRKKLTLHAAASYAAVQVPESRYDMIRPGKLIYGYGGGDSSLPIEQIMSVKSQVAAINEYPKGSTVSYDGTYTLNRDSRLANIPMGYYDGYAKAFSNQGQVLIRGHKVPVVGRVTKNTFMVDVTDYPDIKAGDIVVLFGKQCNNEITQAEIEKATGTILSETLGYWSSANPIFVKDNQTKEVCP</sequence>
<dbReference type="PANTHER" id="PTHR30511:SF0">
    <property type="entry name" value="ALANINE RACEMASE, CATABOLIC-RELATED"/>
    <property type="match status" value="1"/>
</dbReference>
<comment type="caution">
    <text evidence="11">The sequence shown here is derived from an EMBL/GenBank/DDBJ whole genome shotgun (WGS) entry which is preliminary data.</text>
</comment>
<feature type="modified residue" description="N6-(pyridoxal phosphate)lysine" evidence="9">
    <location>
        <position position="73"/>
    </location>
</feature>
<keyword evidence="7" id="KW-0413">Isomerase</keyword>
<dbReference type="Gene3D" id="3.20.20.10">
    <property type="entry name" value="Alanine racemase"/>
    <property type="match status" value="1"/>
</dbReference>
<evidence type="ECO:0000256" key="2">
    <source>
        <dbReference type="ARBA" id="ARBA00004418"/>
    </source>
</evidence>
<dbReference type="Pfam" id="PF01168">
    <property type="entry name" value="Ala_racemase_N"/>
    <property type="match status" value="1"/>
</dbReference>